<dbReference type="SFLD" id="SFLDS00019">
    <property type="entry name" value="Glutathione_Transferase_(cytos"/>
    <property type="match status" value="1"/>
</dbReference>
<evidence type="ECO:0000313" key="7">
    <source>
        <dbReference type="Proteomes" id="UP000001982"/>
    </source>
</evidence>
<reference evidence="6 7" key="1">
    <citation type="submission" date="2006-03" db="EMBL/GenBank/DDBJ databases">
        <title>Complete sequence of Shewanella denitrificans OS217.</title>
        <authorList>
            <consortium name="US DOE Joint Genome Institute"/>
            <person name="Copeland A."/>
            <person name="Lucas S."/>
            <person name="Lapidus A."/>
            <person name="Barry K."/>
            <person name="Detter J.C."/>
            <person name="Glavina del Rio T."/>
            <person name="Hammon N."/>
            <person name="Israni S."/>
            <person name="Dalin E."/>
            <person name="Tice H."/>
            <person name="Pitluck S."/>
            <person name="Brettin T."/>
            <person name="Bruce D."/>
            <person name="Han C."/>
            <person name="Tapia R."/>
            <person name="Gilna P."/>
            <person name="Kiss H."/>
            <person name="Schmutz J."/>
            <person name="Larimer F."/>
            <person name="Land M."/>
            <person name="Hauser L."/>
            <person name="Kyrpides N."/>
            <person name="Lykidis A."/>
            <person name="Richardson P."/>
        </authorList>
    </citation>
    <scope>NUCLEOTIDE SEQUENCE [LARGE SCALE GENOMIC DNA]</scope>
    <source>
        <strain evidence="7">OS217 / ATCC BAA-1090 / DSM 15013</strain>
    </source>
</reference>
<dbReference type="SFLD" id="SFLDG00358">
    <property type="entry name" value="Main_(cytGST)"/>
    <property type="match status" value="1"/>
</dbReference>
<dbReference type="RefSeq" id="WP_011495194.1">
    <property type="nucleotide sequence ID" value="NC_007954.1"/>
</dbReference>
<evidence type="ECO:0000256" key="1">
    <source>
        <dbReference type="ARBA" id="ARBA00007409"/>
    </source>
</evidence>
<evidence type="ECO:0000256" key="2">
    <source>
        <dbReference type="ARBA" id="ARBA00022679"/>
    </source>
</evidence>
<dbReference type="PANTHER" id="PTHR44051">
    <property type="entry name" value="GLUTATHIONE S-TRANSFERASE-RELATED"/>
    <property type="match status" value="1"/>
</dbReference>
<dbReference type="Proteomes" id="UP000001982">
    <property type="component" value="Chromosome"/>
</dbReference>
<evidence type="ECO:0000259" key="4">
    <source>
        <dbReference type="PROSITE" id="PS50404"/>
    </source>
</evidence>
<dbReference type="SUPFAM" id="SSF52833">
    <property type="entry name" value="Thioredoxin-like"/>
    <property type="match status" value="1"/>
</dbReference>
<dbReference type="InterPro" id="IPR036282">
    <property type="entry name" value="Glutathione-S-Trfase_C_sf"/>
</dbReference>
<name>Q12R97_SHEDO</name>
<dbReference type="PANTHER" id="PTHR44051:SF8">
    <property type="entry name" value="GLUTATHIONE S-TRANSFERASE GSTA"/>
    <property type="match status" value="1"/>
</dbReference>
<dbReference type="InterPro" id="IPR004046">
    <property type="entry name" value="GST_C"/>
</dbReference>
<dbReference type="STRING" id="318161.Sden_0739"/>
<accession>Q12R97</accession>
<organism evidence="6 7">
    <name type="scientific">Shewanella denitrificans (strain OS217 / ATCC BAA-1090 / DSM 15013)</name>
    <dbReference type="NCBI Taxonomy" id="318161"/>
    <lineage>
        <taxon>Bacteria</taxon>
        <taxon>Pseudomonadati</taxon>
        <taxon>Pseudomonadota</taxon>
        <taxon>Gammaproteobacteria</taxon>
        <taxon>Alteromonadales</taxon>
        <taxon>Shewanellaceae</taxon>
        <taxon>Shewanella</taxon>
    </lineage>
</organism>
<dbReference type="CDD" id="cd03046">
    <property type="entry name" value="GST_N_GTT1_like"/>
    <property type="match status" value="1"/>
</dbReference>
<protein>
    <submittedName>
        <fullName evidence="6">Glutathione S-transferase-like protein</fullName>
    </submittedName>
</protein>
<dbReference type="EMBL" id="CP000302">
    <property type="protein sequence ID" value="ABE54029.1"/>
    <property type="molecule type" value="Genomic_DNA"/>
</dbReference>
<comment type="similarity">
    <text evidence="1 3">Belongs to the GST superfamily.</text>
</comment>
<feature type="domain" description="GST C-terminal" evidence="5">
    <location>
        <begin position="88"/>
        <end position="210"/>
    </location>
</feature>
<feature type="domain" description="GST N-terminal" evidence="4">
    <location>
        <begin position="1"/>
        <end position="80"/>
    </location>
</feature>
<dbReference type="InterPro" id="IPR010987">
    <property type="entry name" value="Glutathione-S-Trfase_C-like"/>
</dbReference>
<keyword evidence="7" id="KW-1185">Reference proteome</keyword>
<dbReference type="InterPro" id="IPR004045">
    <property type="entry name" value="Glutathione_S-Trfase_N"/>
</dbReference>
<dbReference type="GO" id="GO:0016740">
    <property type="term" value="F:transferase activity"/>
    <property type="evidence" value="ECO:0007669"/>
    <property type="project" value="UniProtKB-KW"/>
</dbReference>
<dbReference type="Gene3D" id="1.20.1050.10">
    <property type="match status" value="1"/>
</dbReference>
<dbReference type="KEGG" id="sdn:Sden_0739"/>
<dbReference type="InterPro" id="IPR036249">
    <property type="entry name" value="Thioredoxin-like_sf"/>
</dbReference>
<evidence type="ECO:0000259" key="5">
    <source>
        <dbReference type="PROSITE" id="PS50405"/>
    </source>
</evidence>
<dbReference type="HOGENOM" id="CLU_011226_6_4_6"/>
<dbReference type="InterPro" id="IPR040079">
    <property type="entry name" value="Glutathione_S-Trfase"/>
</dbReference>
<dbReference type="Pfam" id="PF00043">
    <property type="entry name" value="GST_C"/>
    <property type="match status" value="1"/>
</dbReference>
<dbReference type="PROSITE" id="PS50404">
    <property type="entry name" value="GST_NTER"/>
    <property type="match status" value="1"/>
</dbReference>
<dbReference type="SFLD" id="SFLDG01150">
    <property type="entry name" value="Main.1:_Beta-like"/>
    <property type="match status" value="1"/>
</dbReference>
<dbReference type="FunFam" id="3.40.30.10:FF:000039">
    <property type="entry name" value="Glutathione S-transferase domain"/>
    <property type="match status" value="1"/>
</dbReference>
<dbReference type="Pfam" id="PF02798">
    <property type="entry name" value="GST_N"/>
    <property type="match status" value="1"/>
</dbReference>
<keyword evidence="2 6" id="KW-0808">Transferase</keyword>
<dbReference type="PROSITE" id="PS50405">
    <property type="entry name" value="GST_CTER"/>
    <property type="match status" value="1"/>
</dbReference>
<dbReference type="SUPFAM" id="SSF47616">
    <property type="entry name" value="GST C-terminal domain-like"/>
    <property type="match status" value="1"/>
</dbReference>
<dbReference type="AlphaFoldDB" id="Q12R97"/>
<proteinExistence type="inferred from homology"/>
<sequence>MITLYGTPRSRALRVSWALEELGLDWQFNFINFLKGDNRAQTFLGLNPSGKIPVLTDDDLVVTESAAIVSYLAAQYGQETLLPSKTATKTELARFNEWYSFIISELEQPLWSMGKHKFALPEAQRLSAMRDVAMWEFDKAAAIAEDWTPESGFLLGDKFTIIDILLCHTLMWATVFEQTIPAKLAAYRDRLQQRPALISALKKTEAIAKAAQAE</sequence>
<evidence type="ECO:0000313" key="6">
    <source>
        <dbReference type="EMBL" id="ABE54029.1"/>
    </source>
</evidence>
<evidence type="ECO:0000256" key="3">
    <source>
        <dbReference type="RuleBase" id="RU003494"/>
    </source>
</evidence>
<gene>
    <name evidence="6" type="ordered locus">Sden_0739</name>
</gene>
<dbReference type="Gene3D" id="3.40.30.10">
    <property type="entry name" value="Glutaredoxin"/>
    <property type="match status" value="1"/>
</dbReference>
<dbReference type="OrthoDB" id="5740960at2"/>
<dbReference type="eggNOG" id="COG0625">
    <property type="taxonomic scope" value="Bacteria"/>
</dbReference>